<reference evidence="1 2" key="1">
    <citation type="submission" date="2024-11" db="EMBL/GenBank/DDBJ databases">
        <title>Chromosome-level genome assembly of the freshwater bivalve Anodonta woodiana.</title>
        <authorList>
            <person name="Chen X."/>
        </authorList>
    </citation>
    <scope>NUCLEOTIDE SEQUENCE [LARGE SCALE GENOMIC DNA]</scope>
    <source>
        <strain evidence="1">MN2024</strain>
        <tissue evidence="1">Gills</tissue>
    </source>
</reference>
<accession>A0ABD3XIT6</accession>
<name>A0ABD3XIT6_SINWO</name>
<dbReference type="AlphaFoldDB" id="A0ABD3XIT6"/>
<comment type="caution">
    <text evidence="1">The sequence shown here is derived from an EMBL/GenBank/DDBJ whole genome shotgun (WGS) entry which is preliminary data.</text>
</comment>
<protein>
    <submittedName>
        <fullName evidence="1">Uncharacterized protein</fullName>
    </submittedName>
</protein>
<sequence length="122" mass="13796">MRLESPNKFPEDNFRPNLLEDHYITIDDDAFAKDDLGMVLLIHKHSNETRRNSKHTHYEYAYSIGICHVKTAFTHVADDTSMTPSSDCASPVEIFQNDGNEVPDTDHAYLTVLDDSSHSLTG</sequence>
<dbReference type="EMBL" id="JBJQND010000002">
    <property type="protein sequence ID" value="KAL3886179.1"/>
    <property type="molecule type" value="Genomic_DNA"/>
</dbReference>
<proteinExistence type="predicted"/>
<dbReference type="Proteomes" id="UP001634394">
    <property type="component" value="Unassembled WGS sequence"/>
</dbReference>
<evidence type="ECO:0000313" key="2">
    <source>
        <dbReference type="Proteomes" id="UP001634394"/>
    </source>
</evidence>
<organism evidence="1 2">
    <name type="scientific">Sinanodonta woodiana</name>
    <name type="common">Chinese pond mussel</name>
    <name type="synonym">Anodonta woodiana</name>
    <dbReference type="NCBI Taxonomy" id="1069815"/>
    <lineage>
        <taxon>Eukaryota</taxon>
        <taxon>Metazoa</taxon>
        <taxon>Spiralia</taxon>
        <taxon>Lophotrochozoa</taxon>
        <taxon>Mollusca</taxon>
        <taxon>Bivalvia</taxon>
        <taxon>Autobranchia</taxon>
        <taxon>Heteroconchia</taxon>
        <taxon>Palaeoheterodonta</taxon>
        <taxon>Unionida</taxon>
        <taxon>Unionoidea</taxon>
        <taxon>Unionidae</taxon>
        <taxon>Unioninae</taxon>
        <taxon>Sinanodonta</taxon>
    </lineage>
</organism>
<keyword evidence="2" id="KW-1185">Reference proteome</keyword>
<gene>
    <name evidence="1" type="ORF">ACJMK2_026188</name>
</gene>
<evidence type="ECO:0000313" key="1">
    <source>
        <dbReference type="EMBL" id="KAL3886179.1"/>
    </source>
</evidence>